<accession>A0A3A9Z267</accession>
<keyword evidence="5" id="KW-0676">Redox-active center</keyword>
<evidence type="ECO:0000256" key="1">
    <source>
        <dbReference type="ARBA" id="ARBA00005791"/>
    </source>
</evidence>
<gene>
    <name evidence="8" type="ORF">D7294_13070</name>
</gene>
<dbReference type="InterPro" id="IPR012336">
    <property type="entry name" value="Thioredoxin-like_fold"/>
</dbReference>
<dbReference type="Gene3D" id="3.40.30.10">
    <property type="entry name" value="Glutaredoxin"/>
    <property type="match status" value="1"/>
</dbReference>
<evidence type="ECO:0000256" key="5">
    <source>
        <dbReference type="ARBA" id="ARBA00023284"/>
    </source>
</evidence>
<proteinExistence type="inferred from homology"/>
<reference evidence="8 9" key="1">
    <citation type="journal article" date="2014" name="Int. J. Syst. Evol. Microbiol.">
        <title>Streptomyces hoynatensis sp. nov., isolated from deep marine sediment.</title>
        <authorList>
            <person name="Veyisoglu A."/>
            <person name="Sahin N."/>
        </authorList>
    </citation>
    <scope>NUCLEOTIDE SEQUENCE [LARGE SCALE GENOMIC DNA]</scope>
    <source>
        <strain evidence="8 9">KCTC 29097</strain>
    </source>
</reference>
<protein>
    <recommendedName>
        <fullName evidence="7">Thioredoxin-like fold domain-containing protein</fullName>
    </recommendedName>
</protein>
<dbReference type="GO" id="GO:0016491">
    <property type="term" value="F:oxidoreductase activity"/>
    <property type="evidence" value="ECO:0007669"/>
    <property type="project" value="UniProtKB-KW"/>
</dbReference>
<keyword evidence="6" id="KW-1133">Transmembrane helix</keyword>
<name>A0A3A9Z267_9ACTN</name>
<organism evidence="8 9">
    <name type="scientific">Streptomyces hoynatensis</name>
    <dbReference type="NCBI Taxonomy" id="1141874"/>
    <lineage>
        <taxon>Bacteria</taxon>
        <taxon>Bacillati</taxon>
        <taxon>Actinomycetota</taxon>
        <taxon>Actinomycetes</taxon>
        <taxon>Kitasatosporales</taxon>
        <taxon>Streptomycetaceae</taxon>
        <taxon>Streptomyces</taxon>
    </lineage>
</organism>
<evidence type="ECO:0000256" key="3">
    <source>
        <dbReference type="ARBA" id="ARBA00023002"/>
    </source>
</evidence>
<keyword evidence="6" id="KW-0812">Transmembrane</keyword>
<keyword evidence="9" id="KW-1185">Reference proteome</keyword>
<comment type="similarity">
    <text evidence="1">Belongs to the thioredoxin family. DsbA subfamily.</text>
</comment>
<feature type="domain" description="Thioredoxin-like fold" evidence="7">
    <location>
        <begin position="53"/>
        <end position="226"/>
    </location>
</feature>
<dbReference type="PANTHER" id="PTHR13887:SF14">
    <property type="entry name" value="DISULFIDE BOND FORMATION PROTEIN D"/>
    <property type="match status" value="1"/>
</dbReference>
<dbReference type="AlphaFoldDB" id="A0A3A9Z267"/>
<comment type="caution">
    <text evidence="8">The sequence shown here is derived from an EMBL/GenBank/DDBJ whole genome shotgun (WGS) entry which is preliminary data.</text>
</comment>
<dbReference type="SUPFAM" id="SSF52833">
    <property type="entry name" value="Thioredoxin-like"/>
    <property type="match status" value="1"/>
</dbReference>
<keyword evidence="6" id="KW-0472">Membrane</keyword>
<keyword evidence="2" id="KW-0732">Signal</keyword>
<dbReference type="PANTHER" id="PTHR13887">
    <property type="entry name" value="GLUTATHIONE S-TRANSFERASE KAPPA"/>
    <property type="match status" value="1"/>
</dbReference>
<dbReference type="Pfam" id="PF13462">
    <property type="entry name" value="Thioredoxin_4"/>
    <property type="match status" value="1"/>
</dbReference>
<dbReference type="InterPro" id="IPR036249">
    <property type="entry name" value="Thioredoxin-like_sf"/>
</dbReference>
<dbReference type="EMBL" id="RBAL01000006">
    <property type="protein sequence ID" value="RKN42511.1"/>
    <property type="molecule type" value="Genomic_DNA"/>
</dbReference>
<dbReference type="Proteomes" id="UP000272474">
    <property type="component" value="Unassembled WGS sequence"/>
</dbReference>
<dbReference type="OrthoDB" id="4135024at2"/>
<keyword evidence="4" id="KW-1015">Disulfide bond</keyword>
<evidence type="ECO:0000313" key="8">
    <source>
        <dbReference type="EMBL" id="RKN42511.1"/>
    </source>
</evidence>
<evidence type="ECO:0000313" key="9">
    <source>
        <dbReference type="Proteomes" id="UP000272474"/>
    </source>
</evidence>
<evidence type="ECO:0000256" key="6">
    <source>
        <dbReference type="SAM" id="Phobius"/>
    </source>
</evidence>
<evidence type="ECO:0000259" key="7">
    <source>
        <dbReference type="Pfam" id="PF13462"/>
    </source>
</evidence>
<evidence type="ECO:0000256" key="4">
    <source>
        <dbReference type="ARBA" id="ARBA00023157"/>
    </source>
</evidence>
<evidence type="ECO:0000256" key="2">
    <source>
        <dbReference type="ARBA" id="ARBA00022729"/>
    </source>
</evidence>
<feature type="transmembrane region" description="Helical" evidence="6">
    <location>
        <begin position="20"/>
        <end position="39"/>
    </location>
</feature>
<keyword evidence="3" id="KW-0560">Oxidoreductase</keyword>
<sequence>MRRERAREQAVARRLRSVKVGGLSLGVLAVAGLVGVLAANRGGDSAEGPAARPIVVGEAGAPATLTVYEDFRCPACGQFENAFRDTVHRLTEEGKLRAEYHLVTIIDGNMGGHGSLSAANAAACARDAGKFPGYHDVLYRNQPPETDDAFAEPSRLIELAGEVRGLDTPAFRDCVRSGRHENWVSRSNAGFLDSEYNATPTVLLNGDSVYGTSAEPLTPEGLAERVEEIAGDGS</sequence>